<gene>
    <name evidence="2" type="ORF">FG87_21685</name>
</gene>
<keyword evidence="1" id="KW-0472">Membrane</keyword>
<feature type="transmembrane region" description="Helical" evidence="1">
    <location>
        <begin position="50"/>
        <end position="69"/>
    </location>
</feature>
<organism evidence="2 3">
    <name type="scientific">Nocardia vulneris</name>
    <dbReference type="NCBI Taxonomy" id="1141657"/>
    <lineage>
        <taxon>Bacteria</taxon>
        <taxon>Bacillati</taxon>
        <taxon>Actinomycetota</taxon>
        <taxon>Actinomycetes</taxon>
        <taxon>Mycobacteriales</taxon>
        <taxon>Nocardiaceae</taxon>
        <taxon>Nocardia</taxon>
    </lineage>
</organism>
<keyword evidence="1" id="KW-0812">Transmembrane</keyword>
<dbReference type="EMBL" id="JNFP01000026">
    <property type="protein sequence ID" value="KIA62996.1"/>
    <property type="molecule type" value="Genomic_DNA"/>
</dbReference>
<feature type="transmembrane region" description="Helical" evidence="1">
    <location>
        <begin position="6"/>
        <end position="27"/>
    </location>
</feature>
<evidence type="ECO:0000256" key="1">
    <source>
        <dbReference type="SAM" id="Phobius"/>
    </source>
</evidence>
<protein>
    <submittedName>
        <fullName evidence="2">Uncharacterized protein</fullName>
    </submittedName>
</protein>
<proteinExistence type="predicted"/>
<comment type="caution">
    <text evidence="2">The sequence shown here is derived from an EMBL/GenBank/DDBJ whole genome shotgun (WGS) entry which is preliminary data.</text>
</comment>
<reference evidence="2 3" key="1">
    <citation type="journal article" date="2014" name="Int. J. Syst. Evol. Microbiol.">
        <title>Nocardia vulneris sp. nov., isolated from wounds of human patients in North America.</title>
        <authorList>
            <person name="Lasker B.A."/>
            <person name="Bell M."/>
            <person name="Klenk H.P."/>
            <person name="Sproer C."/>
            <person name="Schumann C."/>
            <person name="Schumann P."/>
            <person name="Brown J.M."/>
        </authorList>
    </citation>
    <scope>NUCLEOTIDE SEQUENCE [LARGE SCALE GENOMIC DNA]</scope>
    <source>
        <strain evidence="2 3">W9851</strain>
    </source>
</reference>
<sequence length="152" mass="16485">MNSVILQLLFGTACIGIGFFAGLSMSWREYKFGDKHIAAPTLPHTDRQQAYVLVVVGVLSVASVAYGGMQSAAQAECNREFRESLVARSKISTENQRQLDTMMGVIADSISNPQSDSRERTQKAILDYRVWSVSADQQRAANPIGDPVCGGG</sequence>
<evidence type="ECO:0000313" key="3">
    <source>
        <dbReference type="Proteomes" id="UP000031364"/>
    </source>
</evidence>
<keyword evidence="3" id="KW-1185">Reference proteome</keyword>
<keyword evidence="1" id="KW-1133">Transmembrane helix</keyword>
<dbReference type="Proteomes" id="UP000031364">
    <property type="component" value="Unassembled WGS sequence"/>
</dbReference>
<accession>A0ABR4ZCK5</accession>
<name>A0ABR4ZCK5_9NOCA</name>
<evidence type="ECO:0000313" key="2">
    <source>
        <dbReference type="EMBL" id="KIA62996.1"/>
    </source>
</evidence>